<organism evidence="1 2">
    <name type="scientific">Amycolatopsis vancoresmycina DSM 44592</name>
    <dbReference type="NCBI Taxonomy" id="1292037"/>
    <lineage>
        <taxon>Bacteria</taxon>
        <taxon>Bacillati</taxon>
        <taxon>Actinomycetota</taxon>
        <taxon>Actinomycetes</taxon>
        <taxon>Pseudonocardiales</taxon>
        <taxon>Pseudonocardiaceae</taxon>
        <taxon>Amycolatopsis</taxon>
    </lineage>
</organism>
<dbReference type="RefSeq" id="WP_003088236.1">
    <property type="nucleotide sequence ID" value="NZ_AOUO01000266.1"/>
</dbReference>
<keyword evidence="2" id="KW-1185">Reference proteome</keyword>
<name>R1G5P9_9PSEU</name>
<protein>
    <recommendedName>
        <fullName evidence="3">DUF1795 domain-containing protein</fullName>
    </recommendedName>
</protein>
<evidence type="ECO:0008006" key="3">
    <source>
        <dbReference type="Google" id="ProtNLM"/>
    </source>
</evidence>
<dbReference type="Proteomes" id="UP000014139">
    <property type="component" value="Unassembled WGS sequence"/>
</dbReference>
<dbReference type="EMBL" id="AOUO01000266">
    <property type="protein sequence ID" value="EOD66792.1"/>
    <property type="molecule type" value="Genomic_DNA"/>
</dbReference>
<proteinExistence type="predicted"/>
<evidence type="ECO:0000313" key="2">
    <source>
        <dbReference type="Proteomes" id="UP000014139"/>
    </source>
</evidence>
<comment type="caution">
    <text evidence="1">The sequence shown here is derived from an EMBL/GenBank/DDBJ whole genome shotgun (WGS) entry which is preliminary data.</text>
</comment>
<accession>R1G5P9</accession>
<dbReference type="OrthoDB" id="3623406at2"/>
<reference evidence="1 2" key="1">
    <citation type="submission" date="2013-02" db="EMBL/GenBank/DDBJ databases">
        <title>Draft genome sequence of Amycolatopsis vancoresmycina strain DSM 44592T.</title>
        <authorList>
            <person name="Kumar S."/>
            <person name="Kaur N."/>
            <person name="Kaur C."/>
            <person name="Raghava G.P.S."/>
            <person name="Mayilraj S."/>
        </authorList>
    </citation>
    <scope>NUCLEOTIDE SEQUENCE [LARGE SCALE GENOMIC DNA]</scope>
    <source>
        <strain evidence="1 2">DSM 44592</strain>
    </source>
</reference>
<gene>
    <name evidence="1" type="ORF">H480_19810</name>
</gene>
<evidence type="ECO:0000313" key="1">
    <source>
        <dbReference type="EMBL" id="EOD66792.1"/>
    </source>
</evidence>
<dbReference type="AlphaFoldDB" id="R1G5P9"/>
<dbReference type="PATRIC" id="fig|1292037.4.peg.3774"/>
<sequence>MNKKLAGTAVVGVAVLAIVAAQFLGGGDPAPAAAPPPPSPSPSTAAPSIEVEHQEVYRFPDVANGRGWNFAIPVPPWPSDHVGDHATYRAPASGVVLETDRVPLTQEDPVSGLRALAKANQPPDYRLTSIAGREAVGSCDAGQWDFTYRKQGVTRQVREVGVGTGEVLITIRYDAPQPVFEANLPVLTKALQVADAG</sequence>